<dbReference type="PANTHER" id="PTHR11079:SF162">
    <property type="entry name" value="RIBOFLAVIN BIOSYNTHESIS PROTEIN PYRD, CHLOROPLASTIC"/>
    <property type="match status" value="1"/>
</dbReference>
<sequence>MVRKIDYIDDVEFMQVAINEAIKGLELGDQPFGAVLVMDNKVIRTGRNLVYSTFDPTAHAETVALRDAGTSIKALSFPGATLYASWEPCPMCLGAIITSKINRLVLGGRTSTRGSNYGKYTVEKLIKLTDVQNKLILTTGVMQQE</sequence>
<evidence type="ECO:0000256" key="2">
    <source>
        <dbReference type="ARBA" id="ARBA00022833"/>
    </source>
</evidence>
<dbReference type="SUPFAM" id="SSF53927">
    <property type="entry name" value="Cytidine deaminase-like"/>
    <property type="match status" value="1"/>
</dbReference>
<dbReference type="InterPro" id="IPR002125">
    <property type="entry name" value="CMP_dCMP_dom"/>
</dbReference>
<evidence type="ECO:0000259" key="3">
    <source>
        <dbReference type="PROSITE" id="PS51747"/>
    </source>
</evidence>
<dbReference type="CDD" id="cd01285">
    <property type="entry name" value="nucleoside_deaminase"/>
    <property type="match status" value="1"/>
</dbReference>
<keyword evidence="1" id="KW-0479">Metal-binding</keyword>
<keyword evidence="2" id="KW-0862">Zinc</keyword>
<evidence type="ECO:0000256" key="1">
    <source>
        <dbReference type="ARBA" id="ARBA00022723"/>
    </source>
</evidence>
<dbReference type="PROSITE" id="PS51747">
    <property type="entry name" value="CYT_DCMP_DEAMINASES_2"/>
    <property type="match status" value="1"/>
</dbReference>
<dbReference type="Gene3D" id="3.40.140.10">
    <property type="entry name" value="Cytidine Deaminase, domain 2"/>
    <property type="match status" value="1"/>
</dbReference>
<dbReference type="PANTHER" id="PTHR11079">
    <property type="entry name" value="CYTOSINE DEAMINASE FAMILY MEMBER"/>
    <property type="match status" value="1"/>
</dbReference>
<dbReference type="InterPro" id="IPR016193">
    <property type="entry name" value="Cytidine_deaminase-like"/>
</dbReference>
<protein>
    <recommendedName>
        <fullName evidence="3">CMP/dCMP-type deaminase domain-containing protein</fullName>
    </recommendedName>
</protein>
<name>A0A382LWI0_9ZZZZ</name>
<dbReference type="AlphaFoldDB" id="A0A382LWI0"/>
<accession>A0A382LWI0</accession>
<organism evidence="4">
    <name type="scientific">marine metagenome</name>
    <dbReference type="NCBI Taxonomy" id="408172"/>
    <lineage>
        <taxon>unclassified sequences</taxon>
        <taxon>metagenomes</taxon>
        <taxon>ecological metagenomes</taxon>
    </lineage>
</organism>
<reference evidence="4" key="1">
    <citation type="submission" date="2018-05" db="EMBL/GenBank/DDBJ databases">
        <authorList>
            <person name="Lanie J.A."/>
            <person name="Ng W.-L."/>
            <person name="Kazmierczak K.M."/>
            <person name="Andrzejewski T.M."/>
            <person name="Davidsen T.M."/>
            <person name="Wayne K.J."/>
            <person name="Tettelin H."/>
            <person name="Glass J.I."/>
            <person name="Rusch D."/>
            <person name="Podicherti R."/>
            <person name="Tsui H.-C.T."/>
            <person name="Winkler M.E."/>
        </authorList>
    </citation>
    <scope>NUCLEOTIDE SEQUENCE</scope>
</reference>
<feature type="domain" description="CMP/dCMP-type deaminase" evidence="3">
    <location>
        <begin position="8"/>
        <end position="128"/>
    </location>
</feature>
<dbReference type="GO" id="GO:0008270">
    <property type="term" value="F:zinc ion binding"/>
    <property type="evidence" value="ECO:0007669"/>
    <property type="project" value="InterPro"/>
</dbReference>
<dbReference type="GO" id="GO:0016787">
    <property type="term" value="F:hydrolase activity"/>
    <property type="evidence" value="ECO:0007669"/>
    <property type="project" value="InterPro"/>
</dbReference>
<dbReference type="EMBL" id="UINC01089759">
    <property type="protein sequence ID" value="SVC41109.1"/>
    <property type="molecule type" value="Genomic_DNA"/>
</dbReference>
<feature type="non-terminal residue" evidence="4">
    <location>
        <position position="145"/>
    </location>
</feature>
<dbReference type="Pfam" id="PF00383">
    <property type="entry name" value="dCMP_cyt_deam_1"/>
    <property type="match status" value="1"/>
</dbReference>
<dbReference type="PROSITE" id="PS00903">
    <property type="entry name" value="CYT_DCMP_DEAMINASES_1"/>
    <property type="match status" value="1"/>
</dbReference>
<dbReference type="InterPro" id="IPR016192">
    <property type="entry name" value="APOBEC/CMP_deaminase_Zn-bd"/>
</dbReference>
<gene>
    <name evidence="4" type="ORF">METZ01_LOCUS293963</name>
</gene>
<evidence type="ECO:0000313" key="4">
    <source>
        <dbReference type="EMBL" id="SVC41109.1"/>
    </source>
</evidence>
<proteinExistence type="predicted"/>